<feature type="region of interest" description="Disordered" evidence="6">
    <location>
        <begin position="235"/>
        <end position="258"/>
    </location>
</feature>
<accession>A0AAE1ZKX6</accession>
<dbReference type="InterPro" id="IPR017884">
    <property type="entry name" value="SANT_dom"/>
</dbReference>
<dbReference type="AlphaFoldDB" id="A0AAE1ZKX6"/>
<dbReference type="PANTHER" id="PTHR10865">
    <property type="entry name" value="METASTASIS-ASSOCIATED PROTEIN AND MESODERM INDUCTION EARLY RESPONSE PROTEIN"/>
    <property type="match status" value="1"/>
</dbReference>
<name>A0AAE1ZKX6_SCHME</name>
<feature type="domain" description="ELM2" evidence="7">
    <location>
        <begin position="375"/>
        <end position="480"/>
    </location>
</feature>
<evidence type="ECO:0000256" key="6">
    <source>
        <dbReference type="SAM" id="MobiDB-lite"/>
    </source>
</evidence>
<dbReference type="InterPro" id="IPR040138">
    <property type="entry name" value="MIER/MTA"/>
</dbReference>
<evidence type="ECO:0000256" key="4">
    <source>
        <dbReference type="ARBA" id="ARBA00023125"/>
    </source>
</evidence>
<dbReference type="PANTHER" id="PTHR10865:SF28">
    <property type="entry name" value="ELM2 DOMAIN-CONTAINING PROTEIN"/>
    <property type="match status" value="1"/>
</dbReference>
<comment type="caution">
    <text evidence="9">The sequence shown here is derived from an EMBL/GenBank/DDBJ whole genome shotgun (WGS) entry which is preliminary data.</text>
</comment>
<keyword evidence="1" id="KW-0479">Metal-binding</keyword>
<dbReference type="GO" id="GO:0003677">
    <property type="term" value="F:DNA binding"/>
    <property type="evidence" value="ECO:0007669"/>
    <property type="project" value="UniProtKB-KW"/>
</dbReference>
<dbReference type="PROSITE" id="PS51293">
    <property type="entry name" value="SANT"/>
    <property type="match status" value="1"/>
</dbReference>
<feature type="region of interest" description="Disordered" evidence="6">
    <location>
        <begin position="33"/>
        <end position="80"/>
    </location>
</feature>
<dbReference type="SUPFAM" id="SSF46689">
    <property type="entry name" value="Homeodomain-like"/>
    <property type="match status" value="1"/>
</dbReference>
<feature type="compositionally biased region" description="Low complexity" evidence="6">
    <location>
        <begin position="104"/>
        <end position="118"/>
    </location>
</feature>
<evidence type="ECO:0000256" key="1">
    <source>
        <dbReference type="ARBA" id="ARBA00022723"/>
    </source>
</evidence>
<feature type="region of interest" description="Disordered" evidence="6">
    <location>
        <begin position="348"/>
        <end position="371"/>
    </location>
</feature>
<feature type="region of interest" description="Disordered" evidence="6">
    <location>
        <begin position="287"/>
        <end position="332"/>
    </location>
</feature>
<keyword evidence="3" id="KW-0862">Zinc</keyword>
<evidence type="ECO:0000313" key="10">
    <source>
        <dbReference type="Proteomes" id="UP001292079"/>
    </source>
</evidence>
<dbReference type="GO" id="GO:0003714">
    <property type="term" value="F:transcription corepressor activity"/>
    <property type="evidence" value="ECO:0007669"/>
    <property type="project" value="TreeGrafter"/>
</dbReference>
<feature type="compositionally biased region" description="Low complexity" evidence="6">
    <location>
        <begin position="238"/>
        <end position="247"/>
    </location>
</feature>
<dbReference type="Proteomes" id="UP001292079">
    <property type="component" value="Unassembled WGS sequence"/>
</dbReference>
<evidence type="ECO:0000256" key="5">
    <source>
        <dbReference type="ARBA" id="ARBA00023242"/>
    </source>
</evidence>
<feature type="region of interest" description="Disordered" evidence="6">
    <location>
        <begin position="103"/>
        <end position="162"/>
    </location>
</feature>
<dbReference type="InterPro" id="IPR000949">
    <property type="entry name" value="ELM2_dom"/>
</dbReference>
<organism evidence="9 10">
    <name type="scientific">Schistosoma mekongi</name>
    <name type="common">Parasitic worm</name>
    <dbReference type="NCBI Taxonomy" id="38744"/>
    <lineage>
        <taxon>Eukaryota</taxon>
        <taxon>Metazoa</taxon>
        <taxon>Spiralia</taxon>
        <taxon>Lophotrochozoa</taxon>
        <taxon>Platyhelminthes</taxon>
        <taxon>Trematoda</taxon>
        <taxon>Digenea</taxon>
        <taxon>Strigeidida</taxon>
        <taxon>Schistosomatoidea</taxon>
        <taxon>Schistosomatidae</taxon>
        <taxon>Schistosoma</taxon>
    </lineage>
</organism>
<evidence type="ECO:0000259" key="7">
    <source>
        <dbReference type="PROSITE" id="PS51156"/>
    </source>
</evidence>
<dbReference type="GO" id="GO:0042826">
    <property type="term" value="F:histone deacetylase binding"/>
    <property type="evidence" value="ECO:0007669"/>
    <property type="project" value="TreeGrafter"/>
</dbReference>
<dbReference type="EMBL" id="JALJAT010000001">
    <property type="protein sequence ID" value="KAK4476166.1"/>
    <property type="molecule type" value="Genomic_DNA"/>
</dbReference>
<keyword evidence="5" id="KW-0539">Nucleus</keyword>
<dbReference type="InterPro" id="IPR009057">
    <property type="entry name" value="Homeodomain-like_sf"/>
</dbReference>
<feature type="compositionally biased region" description="Acidic residues" evidence="6">
    <location>
        <begin position="52"/>
        <end position="80"/>
    </location>
</feature>
<feature type="domain" description="SANT" evidence="8">
    <location>
        <begin position="488"/>
        <end position="540"/>
    </location>
</feature>
<reference evidence="9" key="2">
    <citation type="journal article" date="2023" name="Infect Dis Poverty">
        <title>Chromosome-scale genome of the human blood fluke Schistosoma mekongi and its implications for public health.</title>
        <authorList>
            <person name="Zhou M."/>
            <person name="Xu L."/>
            <person name="Xu D."/>
            <person name="Chen W."/>
            <person name="Khan J."/>
            <person name="Hu Y."/>
            <person name="Huang H."/>
            <person name="Wei H."/>
            <person name="Zhang Y."/>
            <person name="Chusongsang P."/>
            <person name="Tanasarnprasert K."/>
            <person name="Hu X."/>
            <person name="Limpanont Y."/>
            <person name="Lv Z."/>
        </authorList>
    </citation>
    <scope>NUCLEOTIDE SEQUENCE</scope>
    <source>
        <strain evidence="9">LV_2022a</strain>
    </source>
</reference>
<feature type="region of interest" description="Disordered" evidence="6">
    <location>
        <begin position="1"/>
        <end position="20"/>
    </location>
</feature>
<keyword evidence="10" id="KW-1185">Reference proteome</keyword>
<dbReference type="GO" id="GO:0008270">
    <property type="term" value="F:zinc ion binding"/>
    <property type="evidence" value="ECO:0007669"/>
    <property type="project" value="UniProtKB-KW"/>
</dbReference>
<evidence type="ECO:0000256" key="2">
    <source>
        <dbReference type="ARBA" id="ARBA00022771"/>
    </source>
</evidence>
<dbReference type="FunFam" id="1.10.10.60:FF:000012">
    <property type="entry name" value="Metastasis-associated 1 family, member 3"/>
    <property type="match status" value="1"/>
</dbReference>
<dbReference type="Gene3D" id="4.10.1240.50">
    <property type="match status" value="1"/>
</dbReference>
<dbReference type="Gene3D" id="1.10.10.60">
    <property type="entry name" value="Homeodomain-like"/>
    <property type="match status" value="1"/>
</dbReference>
<feature type="compositionally biased region" description="Low complexity" evidence="6">
    <location>
        <begin position="729"/>
        <end position="744"/>
    </location>
</feature>
<protein>
    <recommendedName>
        <fullName evidence="11">Mesoderm induction early response protein 1</fullName>
    </recommendedName>
</protein>
<evidence type="ECO:0000259" key="8">
    <source>
        <dbReference type="PROSITE" id="PS51293"/>
    </source>
</evidence>
<proteinExistence type="predicted"/>
<gene>
    <name evidence="9" type="ORF">MN116_001382</name>
</gene>
<keyword evidence="4" id="KW-0238">DNA-binding</keyword>
<feature type="compositionally biased region" description="Polar residues" evidence="6">
    <location>
        <begin position="132"/>
        <end position="144"/>
    </location>
</feature>
<dbReference type="GO" id="GO:0000122">
    <property type="term" value="P:negative regulation of transcription by RNA polymerase II"/>
    <property type="evidence" value="ECO:0007669"/>
    <property type="project" value="TreeGrafter"/>
</dbReference>
<reference evidence="9" key="1">
    <citation type="submission" date="2022-04" db="EMBL/GenBank/DDBJ databases">
        <authorList>
            <person name="Xu L."/>
            <person name="Lv Z."/>
        </authorList>
    </citation>
    <scope>NUCLEOTIDE SEQUENCE</scope>
    <source>
        <strain evidence="9">LV_2022a</strain>
    </source>
</reference>
<sequence>MVTERSQEANLLASESSEHQTAYDFSTIAASNQSSDSLDACLDNTAPRGDELSDSDFDERDVSAEDDDSIPPEEDAADEEEILSLMKESQMSLDELLATYGIPSSVSNHNNNNSQVSGGRSGRLRSARRTVTPPSSVTSLQESLESLPPAKKPRRAPHTSGCLDSEFNDILAKRTISRNKPISSAGHSIIHSSSDVDALVDKNKTNKSPLSCLTAFPHSHSVPCSHNTSPISVDISWSNPSPSTTTPKHSKRITSESLISSHKRTSRCHILRSRSKSSLGIHTSEFLDSATPNGEKYLEREDTGTNLSDSEVDLENEYSKNEQTNEGGNKFEVNEGYSSRFWKSAITGQETPPSYNSDEDEDYCPSEDSGRDWKGEIKVGDEYQANVPMFILPPSTVENQICDDASYNGAERIFQESILVWKPPEKLYESDVARYERLYAHAVVSALPTERTIDDEEALFLLMRCDYDVDEALQRLQLKAVPAAEVPGYLDSWSESDCTAFEKSFALYGKDFRQIRETRLRHKTISELIHFYYLWKKTARHDEFARTYRRDKKKSSHPNITDFMDCLAMEQEILAESYMQNVSDVIVSTGRSNVDIHSCHKSGNSNSVQKSYNVQLTPVSNESPVEIVDCQMHSLFNSNNDQKRIIFADCSETCAAGSSLNRPKGLSDDEMVDDGLTSGIPSDSSSINRSKLKSNNLLNTSTIITTSNNESNNYNWTYCTKQSGHLPNSSSTTRSTRTSSTVTV</sequence>
<evidence type="ECO:0000313" key="9">
    <source>
        <dbReference type="EMBL" id="KAK4476166.1"/>
    </source>
</evidence>
<dbReference type="GO" id="GO:0005654">
    <property type="term" value="C:nucleoplasm"/>
    <property type="evidence" value="ECO:0007669"/>
    <property type="project" value="TreeGrafter"/>
</dbReference>
<keyword evidence="2" id="KW-0863">Zinc-finger</keyword>
<evidence type="ECO:0000256" key="3">
    <source>
        <dbReference type="ARBA" id="ARBA00022833"/>
    </source>
</evidence>
<dbReference type="PROSITE" id="PS51156">
    <property type="entry name" value="ELM2"/>
    <property type="match status" value="1"/>
</dbReference>
<evidence type="ECO:0008006" key="11">
    <source>
        <dbReference type="Google" id="ProtNLM"/>
    </source>
</evidence>
<feature type="region of interest" description="Disordered" evidence="6">
    <location>
        <begin position="723"/>
        <end position="744"/>
    </location>
</feature>
<dbReference type="CDD" id="cd11661">
    <property type="entry name" value="SANT_MTA3_like"/>
    <property type="match status" value="1"/>
</dbReference>
<feature type="region of interest" description="Disordered" evidence="6">
    <location>
        <begin position="662"/>
        <end position="691"/>
    </location>
</feature>